<name>A0AAV7T7D3_PLEWA</name>
<evidence type="ECO:0000256" key="1">
    <source>
        <dbReference type="SAM" id="MobiDB-lite"/>
    </source>
</evidence>
<evidence type="ECO:0000313" key="2">
    <source>
        <dbReference type="EMBL" id="KAJ1172362.1"/>
    </source>
</evidence>
<evidence type="ECO:0000313" key="3">
    <source>
        <dbReference type="Proteomes" id="UP001066276"/>
    </source>
</evidence>
<gene>
    <name evidence="2" type="ORF">NDU88_004209</name>
</gene>
<dbReference type="AlphaFoldDB" id="A0AAV7T7D3"/>
<protein>
    <submittedName>
        <fullName evidence="2">Uncharacterized protein</fullName>
    </submittedName>
</protein>
<reference evidence="2" key="1">
    <citation type="journal article" date="2022" name="bioRxiv">
        <title>Sequencing and chromosome-scale assembly of the giantPleurodeles waltlgenome.</title>
        <authorList>
            <person name="Brown T."/>
            <person name="Elewa A."/>
            <person name="Iarovenko S."/>
            <person name="Subramanian E."/>
            <person name="Araus A.J."/>
            <person name="Petzold A."/>
            <person name="Susuki M."/>
            <person name="Suzuki K.-i.T."/>
            <person name="Hayashi T."/>
            <person name="Toyoda A."/>
            <person name="Oliveira C."/>
            <person name="Osipova E."/>
            <person name="Leigh N.D."/>
            <person name="Simon A."/>
            <person name="Yun M.H."/>
        </authorList>
    </citation>
    <scope>NUCLEOTIDE SEQUENCE</scope>
    <source>
        <strain evidence="2">20211129_DDA</strain>
        <tissue evidence="2">Liver</tissue>
    </source>
</reference>
<keyword evidence="3" id="KW-1185">Reference proteome</keyword>
<proteinExistence type="predicted"/>
<organism evidence="2 3">
    <name type="scientific">Pleurodeles waltl</name>
    <name type="common">Iberian ribbed newt</name>
    <dbReference type="NCBI Taxonomy" id="8319"/>
    <lineage>
        <taxon>Eukaryota</taxon>
        <taxon>Metazoa</taxon>
        <taxon>Chordata</taxon>
        <taxon>Craniata</taxon>
        <taxon>Vertebrata</taxon>
        <taxon>Euteleostomi</taxon>
        <taxon>Amphibia</taxon>
        <taxon>Batrachia</taxon>
        <taxon>Caudata</taxon>
        <taxon>Salamandroidea</taxon>
        <taxon>Salamandridae</taxon>
        <taxon>Pleurodelinae</taxon>
        <taxon>Pleurodeles</taxon>
    </lineage>
</organism>
<dbReference type="Proteomes" id="UP001066276">
    <property type="component" value="Chromosome 4_1"/>
</dbReference>
<feature type="region of interest" description="Disordered" evidence="1">
    <location>
        <begin position="112"/>
        <end position="131"/>
    </location>
</feature>
<accession>A0AAV7T7D3</accession>
<dbReference type="EMBL" id="JANPWB010000007">
    <property type="protein sequence ID" value="KAJ1172362.1"/>
    <property type="molecule type" value="Genomic_DNA"/>
</dbReference>
<sequence>MGSSRALAGALLNTWVLRGSQQDLLDNNEEGVLEEGKIVEVATSALFVPKKAAGGGRTVNFRRSIGVFQEFQKPVQHDLGGFKNAWRWEDQSPLVRRDKEKVVWGNLYICRQAQGGQGGGGGKQSSKKATK</sequence>
<comment type="caution">
    <text evidence="2">The sequence shown here is derived from an EMBL/GenBank/DDBJ whole genome shotgun (WGS) entry which is preliminary data.</text>
</comment>